<keyword evidence="1" id="KW-0732">Signal</keyword>
<dbReference type="EMBL" id="LNYV01000029">
    <property type="protein sequence ID" value="KTD56938.1"/>
    <property type="molecule type" value="Genomic_DNA"/>
</dbReference>
<proteinExistence type="predicted"/>
<dbReference type="OrthoDB" id="8450433at2"/>
<evidence type="ECO:0000256" key="1">
    <source>
        <dbReference type="SAM" id="SignalP"/>
    </source>
</evidence>
<dbReference type="STRING" id="28087.Lsai_1915"/>
<organism evidence="2 3">
    <name type="scientific">Legionella sainthelensi</name>
    <dbReference type="NCBI Taxonomy" id="28087"/>
    <lineage>
        <taxon>Bacteria</taxon>
        <taxon>Pseudomonadati</taxon>
        <taxon>Pseudomonadota</taxon>
        <taxon>Gammaproteobacteria</taxon>
        <taxon>Legionellales</taxon>
        <taxon>Legionellaceae</taxon>
        <taxon>Legionella</taxon>
    </lineage>
</organism>
<reference evidence="2 3" key="1">
    <citation type="submission" date="2015-11" db="EMBL/GenBank/DDBJ databases">
        <title>Genomic analysis of 38 Legionella species identifies large and diverse effector repertoires.</title>
        <authorList>
            <person name="Burstein D."/>
            <person name="Amaro F."/>
            <person name="Zusman T."/>
            <person name="Lifshitz Z."/>
            <person name="Cohen O."/>
            <person name="Gilbert J.A."/>
            <person name="Pupko T."/>
            <person name="Shuman H.A."/>
            <person name="Segal G."/>
        </authorList>
    </citation>
    <scope>NUCLEOTIDE SEQUENCE [LARGE SCALE GENOMIC DNA]</scope>
    <source>
        <strain evidence="2 3">Mt.St.Helens-4</strain>
    </source>
</reference>
<evidence type="ECO:0000313" key="3">
    <source>
        <dbReference type="Proteomes" id="UP000054621"/>
    </source>
</evidence>
<dbReference type="Proteomes" id="UP000054621">
    <property type="component" value="Unassembled WGS sequence"/>
</dbReference>
<dbReference type="eggNOG" id="ENOG5034BB1">
    <property type="taxonomic scope" value="Bacteria"/>
</dbReference>
<name>A0A0W0YJ22_9GAMM</name>
<sequence length="121" mass="13316">MKCVVFSLLLVFAGGAIAQASQKSVICHMKGIQDPLSFGVPGKMGDFPKVDFAYPVNVTRFSMRGGNLLLVAMDEDERDRPRIFISAQFNQHKQTYIGQFMTDLGGNQLQLDNGSVSCILK</sequence>
<evidence type="ECO:0000313" key="2">
    <source>
        <dbReference type="EMBL" id="KTD56938.1"/>
    </source>
</evidence>
<accession>A0A0W0YJ22</accession>
<dbReference type="PATRIC" id="fig|28087.4.peg.2053"/>
<evidence type="ECO:0008006" key="4">
    <source>
        <dbReference type="Google" id="ProtNLM"/>
    </source>
</evidence>
<gene>
    <name evidence="2" type="ORF">Lsai_1915</name>
</gene>
<feature type="chain" id="PRO_5006917665" description="Secreted protein" evidence="1">
    <location>
        <begin position="19"/>
        <end position="121"/>
    </location>
</feature>
<protein>
    <recommendedName>
        <fullName evidence="4">Secreted protein</fullName>
    </recommendedName>
</protein>
<feature type="signal peptide" evidence="1">
    <location>
        <begin position="1"/>
        <end position="18"/>
    </location>
</feature>
<dbReference type="RefSeq" id="WP_027271908.1">
    <property type="nucleotide sequence ID" value="NZ_CAAAJE010000027.1"/>
</dbReference>
<dbReference type="AlphaFoldDB" id="A0A0W0YJ22"/>
<comment type="caution">
    <text evidence="2">The sequence shown here is derived from an EMBL/GenBank/DDBJ whole genome shotgun (WGS) entry which is preliminary data.</text>
</comment>